<dbReference type="GO" id="GO:0006355">
    <property type="term" value="P:regulation of DNA-templated transcription"/>
    <property type="evidence" value="ECO:0007669"/>
    <property type="project" value="InterPro"/>
</dbReference>
<dbReference type="EMBL" id="FOHZ01000002">
    <property type="protein sequence ID" value="SES84491.1"/>
    <property type="molecule type" value="Genomic_DNA"/>
</dbReference>
<dbReference type="SMART" id="SM00448">
    <property type="entry name" value="REC"/>
    <property type="match status" value="1"/>
</dbReference>
<dbReference type="SMART" id="SM00421">
    <property type="entry name" value="HTH_LUXR"/>
    <property type="match status" value="1"/>
</dbReference>
<dbReference type="Pfam" id="PF00196">
    <property type="entry name" value="GerE"/>
    <property type="match status" value="1"/>
</dbReference>
<dbReference type="AlphaFoldDB" id="A0A1H9ZT92"/>
<dbReference type="GO" id="GO:0003677">
    <property type="term" value="F:DNA binding"/>
    <property type="evidence" value="ECO:0007669"/>
    <property type="project" value="UniProtKB-KW"/>
</dbReference>
<dbReference type="PANTHER" id="PTHR45566:SF1">
    <property type="entry name" value="HTH-TYPE TRANSCRIPTIONAL REGULATOR YHJB-RELATED"/>
    <property type="match status" value="1"/>
</dbReference>
<dbReference type="PROSITE" id="PS00622">
    <property type="entry name" value="HTH_LUXR_1"/>
    <property type="match status" value="1"/>
</dbReference>
<proteinExistence type="predicted"/>
<dbReference type="PANTHER" id="PTHR45566">
    <property type="entry name" value="HTH-TYPE TRANSCRIPTIONAL REGULATOR YHJB-RELATED"/>
    <property type="match status" value="1"/>
</dbReference>
<dbReference type="PROSITE" id="PS50110">
    <property type="entry name" value="RESPONSE_REGULATORY"/>
    <property type="match status" value="1"/>
</dbReference>
<keyword evidence="2" id="KW-0238">DNA-binding</keyword>
<feature type="region of interest" description="Disordered" evidence="4">
    <location>
        <begin position="133"/>
        <end position="154"/>
    </location>
</feature>
<evidence type="ECO:0000313" key="7">
    <source>
        <dbReference type="EMBL" id="SES84491.1"/>
    </source>
</evidence>
<dbReference type="STRING" id="430453.SAMN04487962_10224"/>
<evidence type="ECO:0000256" key="3">
    <source>
        <dbReference type="PROSITE-ProRule" id="PRU00169"/>
    </source>
</evidence>
<dbReference type="InterPro" id="IPR011006">
    <property type="entry name" value="CheY-like_superfamily"/>
</dbReference>
<reference evidence="8" key="1">
    <citation type="submission" date="2016-10" db="EMBL/GenBank/DDBJ databases">
        <authorList>
            <person name="Varghese N."/>
            <person name="Submissions S."/>
        </authorList>
    </citation>
    <scope>NUCLEOTIDE SEQUENCE [LARGE SCALE GENOMIC DNA]</scope>
    <source>
        <strain evidence="8">CGMCC 1.6489</strain>
    </source>
</reference>
<name>A0A1H9ZT92_9GAMM</name>
<evidence type="ECO:0000256" key="2">
    <source>
        <dbReference type="ARBA" id="ARBA00023125"/>
    </source>
</evidence>
<feature type="domain" description="HTH luxR-type" evidence="5">
    <location>
        <begin position="151"/>
        <end position="216"/>
    </location>
</feature>
<dbReference type="RefSeq" id="WP_091848724.1">
    <property type="nucleotide sequence ID" value="NZ_FOHZ01000002.1"/>
</dbReference>
<dbReference type="InterPro" id="IPR000792">
    <property type="entry name" value="Tscrpt_reg_LuxR_C"/>
</dbReference>
<dbReference type="Gene3D" id="3.40.50.2300">
    <property type="match status" value="1"/>
</dbReference>
<keyword evidence="1 3" id="KW-0597">Phosphoprotein</keyword>
<dbReference type="CDD" id="cd17535">
    <property type="entry name" value="REC_NarL-like"/>
    <property type="match status" value="1"/>
</dbReference>
<evidence type="ECO:0000256" key="4">
    <source>
        <dbReference type="SAM" id="MobiDB-lite"/>
    </source>
</evidence>
<dbReference type="InterPro" id="IPR016032">
    <property type="entry name" value="Sig_transdc_resp-reg_C-effctor"/>
</dbReference>
<dbReference type="PROSITE" id="PS50043">
    <property type="entry name" value="HTH_LUXR_2"/>
    <property type="match status" value="1"/>
</dbReference>
<sequence length="225" mass="24343">MNPSPNILIVDDHPLFREAMALVITTELPGAQLGEASTLPMALQRLAEGPVPDLVLLDLNLPGVHGLEGLAEVSAAAPDAPVVIISAEEDKQLILQAINAGAMGFITKSAPRERMRQALRQVLEGNIYLPPDIVRGSSSGDSPSRNTPQISEEALNRLTERQLRVLERMAMGESNKQIAWALNITETTVKTHVSAILGKLGVNNRVQAILAAGEWLENRKSRRTD</sequence>
<feature type="modified residue" description="4-aspartylphosphate" evidence="3">
    <location>
        <position position="58"/>
    </location>
</feature>
<dbReference type="CDD" id="cd06170">
    <property type="entry name" value="LuxR_C_like"/>
    <property type="match status" value="1"/>
</dbReference>
<dbReference type="GO" id="GO:0000160">
    <property type="term" value="P:phosphorelay signal transduction system"/>
    <property type="evidence" value="ECO:0007669"/>
    <property type="project" value="InterPro"/>
</dbReference>
<dbReference type="Pfam" id="PF00072">
    <property type="entry name" value="Response_reg"/>
    <property type="match status" value="1"/>
</dbReference>
<dbReference type="InterPro" id="IPR051015">
    <property type="entry name" value="EvgA-like"/>
</dbReference>
<gene>
    <name evidence="7" type="ORF">SAMN04487962_10224</name>
</gene>
<feature type="domain" description="Response regulatory" evidence="6">
    <location>
        <begin position="6"/>
        <end position="123"/>
    </location>
</feature>
<evidence type="ECO:0000259" key="6">
    <source>
        <dbReference type="PROSITE" id="PS50110"/>
    </source>
</evidence>
<accession>A0A1H9ZT92</accession>
<dbReference type="PRINTS" id="PR00038">
    <property type="entry name" value="HTHLUXR"/>
</dbReference>
<keyword evidence="8" id="KW-1185">Reference proteome</keyword>
<dbReference type="InterPro" id="IPR001789">
    <property type="entry name" value="Sig_transdc_resp-reg_receiver"/>
</dbReference>
<dbReference type="SUPFAM" id="SSF46894">
    <property type="entry name" value="C-terminal effector domain of the bipartite response regulators"/>
    <property type="match status" value="1"/>
</dbReference>
<evidence type="ECO:0000256" key="1">
    <source>
        <dbReference type="ARBA" id="ARBA00022553"/>
    </source>
</evidence>
<dbReference type="OrthoDB" id="9814495at2"/>
<feature type="compositionally biased region" description="Polar residues" evidence="4">
    <location>
        <begin position="136"/>
        <end position="150"/>
    </location>
</feature>
<dbReference type="Proteomes" id="UP000198762">
    <property type="component" value="Unassembled WGS sequence"/>
</dbReference>
<dbReference type="SUPFAM" id="SSF52172">
    <property type="entry name" value="CheY-like"/>
    <property type="match status" value="1"/>
</dbReference>
<dbReference type="InterPro" id="IPR058245">
    <property type="entry name" value="NreC/VraR/RcsB-like_REC"/>
</dbReference>
<organism evidence="7 8">
    <name type="scientific">Marinobacter segnicrescens</name>
    <dbReference type="NCBI Taxonomy" id="430453"/>
    <lineage>
        <taxon>Bacteria</taxon>
        <taxon>Pseudomonadati</taxon>
        <taxon>Pseudomonadota</taxon>
        <taxon>Gammaproteobacteria</taxon>
        <taxon>Pseudomonadales</taxon>
        <taxon>Marinobacteraceae</taxon>
        <taxon>Marinobacter</taxon>
    </lineage>
</organism>
<evidence type="ECO:0000313" key="8">
    <source>
        <dbReference type="Proteomes" id="UP000198762"/>
    </source>
</evidence>
<evidence type="ECO:0000259" key="5">
    <source>
        <dbReference type="PROSITE" id="PS50043"/>
    </source>
</evidence>
<protein>
    <submittedName>
        <fullName evidence="7">Two component transcriptional regulator, LuxR family</fullName>
    </submittedName>
</protein>